<dbReference type="EMBL" id="JBBBOO010000006">
    <property type="protein sequence ID" value="MEI7063981.1"/>
    <property type="molecule type" value="Genomic_DNA"/>
</dbReference>
<dbReference type="RefSeq" id="WP_336729490.1">
    <property type="nucleotide sequence ID" value="NZ_JBBBOO010000006.1"/>
</dbReference>
<keyword evidence="2" id="KW-1185">Reference proteome</keyword>
<evidence type="ECO:0000313" key="2">
    <source>
        <dbReference type="Proteomes" id="UP001359469"/>
    </source>
</evidence>
<accession>A0ABU8JLW5</accession>
<sequence>MVDITKNELLYQDYNWKAKEQGDDPKKKKSDSERFSRHEGYEMLYLLNEGFFNSEKLSIDTKQRIEWSIRELLPSGTQSRKDVVAWVIKNNEAHKKAYAELKKQQSK</sequence>
<organism evidence="1 2">
    <name type="scientific">Dickeya chrysanthemi</name>
    <name type="common">Pectobacterium chrysanthemi</name>
    <name type="synonym">Erwinia chrysanthemi</name>
    <dbReference type="NCBI Taxonomy" id="556"/>
    <lineage>
        <taxon>Bacteria</taxon>
        <taxon>Pseudomonadati</taxon>
        <taxon>Pseudomonadota</taxon>
        <taxon>Gammaproteobacteria</taxon>
        <taxon>Enterobacterales</taxon>
        <taxon>Pectobacteriaceae</taxon>
        <taxon>Dickeya</taxon>
    </lineage>
</organism>
<name>A0ABU8JLW5_DICCH</name>
<proteinExistence type="predicted"/>
<comment type="caution">
    <text evidence="1">The sequence shown here is derived from an EMBL/GenBank/DDBJ whole genome shotgun (WGS) entry which is preliminary data.</text>
</comment>
<evidence type="ECO:0000313" key="1">
    <source>
        <dbReference type="EMBL" id="MEI7063981.1"/>
    </source>
</evidence>
<gene>
    <name evidence="1" type="ORF">WCU84_09960</name>
</gene>
<protein>
    <submittedName>
        <fullName evidence="1">Uncharacterized protein</fullName>
    </submittedName>
</protein>
<reference evidence="1 2" key="1">
    <citation type="submission" date="2024-03" db="EMBL/GenBank/DDBJ databases">
        <title>Analysis of soft rot Pectobacteriaceae population diversity in US potato growing regions between 2016 and 2022.</title>
        <authorList>
            <person name="Ma X."/>
            <person name="Zhang X."/>
            <person name="Stodghill P."/>
            <person name="Rioux R."/>
            <person name="Babler B."/>
            <person name="Shrestha S."/>
            <person name="Babler B."/>
            <person name="Rivedal H."/>
            <person name="Frost K."/>
            <person name="Hao J."/>
            <person name="Secor G."/>
            <person name="Swingle B."/>
        </authorList>
    </citation>
    <scope>NUCLEOTIDE SEQUENCE [LARGE SCALE GENOMIC DNA]</scope>
    <source>
        <strain evidence="1 2">SR64</strain>
    </source>
</reference>
<dbReference type="Proteomes" id="UP001359469">
    <property type="component" value="Unassembled WGS sequence"/>
</dbReference>